<feature type="compositionally biased region" description="Basic and acidic residues" evidence="1">
    <location>
        <begin position="50"/>
        <end position="63"/>
    </location>
</feature>
<feature type="compositionally biased region" description="Low complexity" evidence="1">
    <location>
        <begin position="1"/>
        <end position="10"/>
    </location>
</feature>
<reference evidence="2 3" key="1">
    <citation type="journal article" date="2018" name="Proc. R. Soc. B">
        <title>A non-coding region near Follistatin controls head colour polymorphism in the Gouldian finch.</title>
        <authorList>
            <person name="Toomey M.B."/>
            <person name="Marques C.I."/>
            <person name="Andrade P."/>
            <person name="Araujo P.M."/>
            <person name="Sabatino S."/>
            <person name="Gazda M.A."/>
            <person name="Afonso S."/>
            <person name="Lopes R.J."/>
            <person name="Corbo J.C."/>
            <person name="Carneiro M."/>
        </authorList>
    </citation>
    <scope>NUCLEOTIDE SEQUENCE [LARGE SCALE GENOMIC DNA]</scope>
    <source>
        <strain evidence="2">Red01</strain>
        <tissue evidence="2">Muscle</tissue>
    </source>
</reference>
<protein>
    <submittedName>
        <fullName evidence="2">Uncharacterized protein</fullName>
    </submittedName>
</protein>
<feature type="region of interest" description="Disordered" evidence="1">
    <location>
        <begin position="1"/>
        <end position="94"/>
    </location>
</feature>
<dbReference type="EMBL" id="QUSF01000407">
    <property type="protein sequence ID" value="RLV82399.1"/>
    <property type="molecule type" value="Genomic_DNA"/>
</dbReference>
<evidence type="ECO:0000313" key="2">
    <source>
        <dbReference type="EMBL" id="RLV82399.1"/>
    </source>
</evidence>
<evidence type="ECO:0000313" key="3">
    <source>
        <dbReference type="Proteomes" id="UP000276834"/>
    </source>
</evidence>
<name>A0A3L8RS74_CHLGU</name>
<gene>
    <name evidence="2" type="ORF">DV515_00016689</name>
</gene>
<proteinExistence type="predicted"/>
<keyword evidence="3" id="KW-1185">Reference proteome</keyword>
<sequence length="182" mass="19054">MRGPTAAARGRAWRRRGSARPLGGAAGAGADPGGRRLAVPNALPPPLQGSHRDDAAAGVRDEGPSAPPLDPPRATRIFRDPPQHRSGPPGVPQLRTGLDFPVGMPFGTLLGSLWGSPGPLLFPPRPLFPPSTCPPVLLSVPTPLPHLFWYETPQKNRNLQPAVGLAGAPLWSRPTPGGFEGI</sequence>
<evidence type="ECO:0000256" key="1">
    <source>
        <dbReference type="SAM" id="MobiDB-lite"/>
    </source>
</evidence>
<dbReference type="Proteomes" id="UP000276834">
    <property type="component" value="Unassembled WGS sequence"/>
</dbReference>
<organism evidence="2 3">
    <name type="scientific">Chloebia gouldiae</name>
    <name type="common">Gouldian finch</name>
    <name type="synonym">Erythrura gouldiae</name>
    <dbReference type="NCBI Taxonomy" id="44316"/>
    <lineage>
        <taxon>Eukaryota</taxon>
        <taxon>Metazoa</taxon>
        <taxon>Chordata</taxon>
        <taxon>Craniata</taxon>
        <taxon>Vertebrata</taxon>
        <taxon>Euteleostomi</taxon>
        <taxon>Archelosauria</taxon>
        <taxon>Archosauria</taxon>
        <taxon>Dinosauria</taxon>
        <taxon>Saurischia</taxon>
        <taxon>Theropoda</taxon>
        <taxon>Coelurosauria</taxon>
        <taxon>Aves</taxon>
        <taxon>Neognathae</taxon>
        <taxon>Neoaves</taxon>
        <taxon>Telluraves</taxon>
        <taxon>Australaves</taxon>
        <taxon>Passeriformes</taxon>
        <taxon>Passeroidea</taxon>
        <taxon>Passeridae</taxon>
        <taxon>Chloebia</taxon>
    </lineage>
</organism>
<dbReference type="AlphaFoldDB" id="A0A3L8RS74"/>
<accession>A0A3L8RS74</accession>
<comment type="caution">
    <text evidence="2">The sequence shown here is derived from an EMBL/GenBank/DDBJ whole genome shotgun (WGS) entry which is preliminary data.</text>
</comment>